<comment type="caution">
    <text evidence="2">The sequence shown here is derived from an EMBL/GenBank/DDBJ whole genome shotgun (WGS) entry which is preliminary data.</text>
</comment>
<evidence type="ECO:0000313" key="3">
    <source>
        <dbReference type="Proteomes" id="UP001243364"/>
    </source>
</evidence>
<keyword evidence="3" id="KW-1185">Reference proteome</keyword>
<feature type="transmembrane region" description="Helical" evidence="1">
    <location>
        <begin position="104"/>
        <end position="123"/>
    </location>
</feature>
<evidence type="ECO:0000313" key="2">
    <source>
        <dbReference type="EMBL" id="MDQ0687364.1"/>
    </source>
</evidence>
<keyword evidence="1" id="KW-1133">Transmembrane helix</keyword>
<sequence>MKRFSFGVRAERHSERHSQECARGLNELESYLLAQAEVTEALSSAEAFAAQLPWLTTAQREEVVRLYITDRLQISRAFLQRVTGRALELQSQYSSRYHALQVRLLGLFLSALAVFVVVLMILVH</sequence>
<evidence type="ECO:0000256" key="1">
    <source>
        <dbReference type="SAM" id="Phobius"/>
    </source>
</evidence>
<keyword evidence="1" id="KW-0472">Membrane</keyword>
<name>A0ABU0Q9M7_STRAH</name>
<dbReference type="RefSeq" id="WP_307047342.1">
    <property type="nucleotide sequence ID" value="NZ_JAUSYA010000001.1"/>
</dbReference>
<dbReference type="EMBL" id="JAUSYA010000001">
    <property type="protein sequence ID" value="MDQ0687364.1"/>
    <property type="molecule type" value="Genomic_DNA"/>
</dbReference>
<accession>A0ABU0Q9M7</accession>
<protein>
    <submittedName>
        <fullName evidence="2">Uncharacterized protein</fullName>
    </submittedName>
</protein>
<reference evidence="2 3" key="1">
    <citation type="submission" date="2023-07" db="EMBL/GenBank/DDBJ databases">
        <title>Comparative genomics of wheat-associated soil bacteria to identify genetic determinants of phenazine resistance.</title>
        <authorList>
            <person name="Mouncey N."/>
        </authorList>
    </citation>
    <scope>NUCLEOTIDE SEQUENCE [LARGE SCALE GENOMIC DNA]</scope>
    <source>
        <strain evidence="2 3">W4I19-2</strain>
    </source>
</reference>
<proteinExistence type="predicted"/>
<dbReference type="Proteomes" id="UP001243364">
    <property type="component" value="Unassembled WGS sequence"/>
</dbReference>
<keyword evidence="1" id="KW-0812">Transmembrane</keyword>
<gene>
    <name evidence="2" type="ORF">QFZ56_006327</name>
</gene>
<organism evidence="2 3">
    <name type="scientific">Streptomyces achromogenes</name>
    <dbReference type="NCBI Taxonomy" id="67255"/>
    <lineage>
        <taxon>Bacteria</taxon>
        <taxon>Bacillati</taxon>
        <taxon>Actinomycetota</taxon>
        <taxon>Actinomycetes</taxon>
        <taxon>Kitasatosporales</taxon>
        <taxon>Streptomycetaceae</taxon>
        <taxon>Streptomyces</taxon>
    </lineage>
</organism>